<dbReference type="AlphaFoldDB" id="A0A4R4RKE2"/>
<keyword evidence="2" id="KW-0732">Signal</keyword>
<dbReference type="EMBL" id="SMKL01000034">
    <property type="protein sequence ID" value="TDC50098.1"/>
    <property type="molecule type" value="Genomic_DNA"/>
</dbReference>
<dbReference type="Proteomes" id="UP000295621">
    <property type="component" value="Unassembled WGS sequence"/>
</dbReference>
<evidence type="ECO:0000313" key="5">
    <source>
        <dbReference type="Proteomes" id="UP000295621"/>
    </source>
</evidence>
<gene>
    <name evidence="4" type="ORF">E1212_16095</name>
</gene>
<dbReference type="InterPro" id="IPR026004">
    <property type="entry name" value="Septum_form"/>
</dbReference>
<feature type="chain" id="PRO_5039553297" description="Septum formation-related domain-containing protein" evidence="2">
    <location>
        <begin position="25"/>
        <end position="193"/>
    </location>
</feature>
<feature type="signal peptide" evidence="2">
    <location>
        <begin position="1"/>
        <end position="24"/>
    </location>
</feature>
<dbReference type="PROSITE" id="PS51257">
    <property type="entry name" value="PROKAR_LIPOPROTEIN"/>
    <property type="match status" value="1"/>
</dbReference>
<name>A0A4R4RKE2_9ACTN</name>
<protein>
    <recommendedName>
        <fullName evidence="3">Septum formation-related domain-containing protein</fullName>
    </recommendedName>
</protein>
<evidence type="ECO:0000313" key="4">
    <source>
        <dbReference type="EMBL" id="TDC50098.1"/>
    </source>
</evidence>
<reference evidence="4 5" key="1">
    <citation type="submission" date="2019-02" db="EMBL/GenBank/DDBJ databases">
        <title>Draft genome sequences of novel Actinobacteria.</title>
        <authorList>
            <person name="Sahin N."/>
            <person name="Ay H."/>
            <person name="Saygin H."/>
        </authorList>
    </citation>
    <scope>NUCLEOTIDE SEQUENCE [LARGE SCALE GENOMIC DNA]</scope>
    <source>
        <strain evidence="4 5">KC603</strain>
    </source>
</reference>
<dbReference type="OrthoDB" id="3628931at2"/>
<feature type="domain" description="Septum formation-related" evidence="3">
    <location>
        <begin position="82"/>
        <end position="175"/>
    </location>
</feature>
<evidence type="ECO:0000259" key="3">
    <source>
        <dbReference type="Pfam" id="PF13845"/>
    </source>
</evidence>
<keyword evidence="5" id="KW-1185">Reference proteome</keyword>
<evidence type="ECO:0000256" key="1">
    <source>
        <dbReference type="SAM" id="MobiDB-lite"/>
    </source>
</evidence>
<feature type="compositionally biased region" description="Acidic residues" evidence="1">
    <location>
        <begin position="52"/>
        <end position="71"/>
    </location>
</feature>
<dbReference type="Pfam" id="PF13845">
    <property type="entry name" value="Septum_form"/>
    <property type="match status" value="1"/>
</dbReference>
<comment type="caution">
    <text evidence="4">The sequence shown here is derived from an EMBL/GenBank/DDBJ whole genome shotgun (WGS) entry which is preliminary data.</text>
</comment>
<evidence type="ECO:0000256" key="2">
    <source>
        <dbReference type="SAM" id="SignalP"/>
    </source>
</evidence>
<feature type="compositionally biased region" description="Low complexity" evidence="1">
    <location>
        <begin position="41"/>
        <end position="51"/>
    </location>
</feature>
<organism evidence="4 5">
    <name type="scientific">Jiangella ureilytica</name>
    <dbReference type="NCBI Taxonomy" id="2530374"/>
    <lineage>
        <taxon>Bacteria</taxon>
        <taxon>Bacillati</taxon>
        <taxon>Actinomycetota</taxon>
        <taxon>Actinomycetes</taxon>
        <taxon>Jiangellales</taxon>
        <taxon>Jiangellaceae</taxon>
        <taxon>Jiangella</taxon>
    </lineage>
</organism>
<proteinExistence type="predicted"/>
<feature type="region of interest" description="Disordered" evidence="1">
    <location>
        <begin position="26"/>
        <end position="74"/>
    </location>
</feature>
<accession>A0A4R4RKE2</accession>
<sequence length="193" mass="20352">MIVRITIRTAVTALAAAAALSLSACGDGASDAGDGDESTTSEETAAGGEETPAGDETEPPAEEESSEEPEGETQNVFDVGLGDCISSFNAEEQIEELTVIPCEEEHDQEVFAVLEVPEGDGSFPGSETFQTQVESDCIGEFATFVGMDYNESVLDIQWLEPTEESWAQGDRELVCTVYDPAGPVTGTLEGANR</sequence>